<dbReference type="GO" id="GO:0045944">
    <property type="term" value="P:positive regulation of transcription by RNA polymerase II"/>
    <property type="evidence" value="ECO:0007669"/>
    <property type="project" value="Ensembl"/>
</dbReference>
<dbReference type="InterPro" id="IPR036960">
    <property type="entry name" value="T-box_sf"/>
</dbReference>
<protein>
    <recommendedName>
        <fullName evidence="7">T-box transcription factor TBX6</fullName>
    </recommendedName>
</protein>
<sequence>MYHPRELYPSLGTGYRLGPPQPVTDSSFPPALAEGYRYPDLDTPKLDCFLSGIEAAPRTLAAPPPLPPLPPALGTEPSPPAPEALHSLPGVSLSLENQELWKEFNSVGTEMIITKAGRRMFPACRVSVTGLDPEARYLFLLDVVPVDGARYRWQGRRWEPSGKAEPRLPDRVYIHPDSPATGAHWMRQPVSFHRVKLTNSTLDPHGHLILHSMHKYQPRVHLVRAAQLCSQHWGGVASFRFPETMFISVTAYQNPRITQLKIAANPFAKGFRENGRNCKRERDARVKRKLRGPEPVATEAYGSGVSRDAPGGPCDSTLGGDVRESDPEQAPPGKLPLPQLLCVVAPVPRPTFCTLQLSMGLPVTFQPGTPASLRLQTAPSPLLSCIPRAAVWARKLRVPGGCTPSTLGLTFPPRGPPALTLPWGLSGHGVQTNVLSHAPLQISSSLPPGRSPLTSTDPIPHTKWLPWASSTPLHTLTSFPPPLASKLWLSCWESSWGQLPLPGSHLRAKRGRFCLAKWGLGPAPPTPGF</sequence>
<keyword evidence="6 8" id="KW-0539">Nucleus</keyword>
<organism evidence="11 12">
    <name type="scientific">Myotis lucifugus</name>
    <name type="common">Little brown bat</name>
    <dbReference type="NCBI Taxonomy" id="59463"/>
    <lineage>
        <taxon>Eukaryota</taxon>
        <taxon>Metazoa</taxon>
        <taxon>Chordata</taxon>
        <taxon>Craniata</taxon>
        <taxon>Vertebrata</taxon>
        <taxon>Euteleostomi</taxon>
        <taxon>Mammalia</taxon>
        <taxon>Eutheria</taxon>
        <taxon>Laurasiatheria</taxon>
        <taxon>Chiroptera</taxon>
        <taxon>Yangochiroptera</taxon>
        <taxon>Vespertilionidae</taxon>
        <taxon>Myotis</taxon>
    </lineage>
</organism>
<dbReference type="PROSITE" id="PS01283">
    <property type="entry name" value="TBOX_1"/>
    <property type="match status" value="1"/>
</dbReference>
<evidence type="ECO:0000256" key="3">
    <source>
        <dbReference type="ARBA" id="ARBA00023015"/>
    </source>
</evidence>
<dbReference type="EMBL" id="AAPE02047315">
    <property type="status" value="NOT_ANNOTATED_CDS"/>
    <property type="molecule type" value="Genomic_DNA"/>
</dbReference>
<dbReference type="GO" id="GO:0061629">
    <property type="term" value="F:RNA polymerase II-specific DNA-binding transcription factor binding"/>
    <property type="evidence" value="ECO:0007669"/>
    <property type="project" value="Ensembl"/>
</dbReference>
<dbReference type="OMA" id="HTHYPPR"/>
<evidence type="ECO:0000256" key="4">
    <source>
        <dbReference type="ARBA" id="ARBA00023125"/>
    </source>
</evidence>
<dbReference type="GO" id="GO:0005634">
    <property type="term" value="C:nucleus"/>
    <property type="evidence" value="ECO:0007669"/>
    <property type="project" value="UniProtKB-SubCell"/>
</dbReference>
<dbReference type="PROSITE" id="PS50252">
    <property type="entry name" value="TBOX_3"/>
    <property type="match status" value="1"/>
</dbReference>
<dbReference type="GO" id="GO:0014043">
    <property type="term" value="P:negative regulation of neuron maturation"/>
    <property type="evidence" value="ECO:0007669"/>
    <property type="project" value="Ensembl"/>
</dbReference>
<dbReference type="GO" id="GO:0010977">
    <property type="term" value="P:negative regulation of neuron projection development"/>
    <property type="evidence" value="ECO:0007669"/>
    <property type="project" value="Ensembl"/>
</dbReference>
<dbReference type="GO" id="GO:0000785">
    <property type="term" value="C:chromatin"/>
    <property type="evidence" value="ECO:0007669"/>
    <property type="project" value="Ensembl"/>
</dbReference>
<reference evidence="11" key="2">
    <citation type="submission" date="2025-08" db="UniProtKB">
        <authorList>
            <consortium name="Ensembl"/>
        </authorList>
    </citation>
    <scope>IDENTIFICATION</scope>
</reference>
<keyword evidence="3" id="KW-0805">Transcription regulation</keyword>
<dbReference type="InterPro" id="IPR018186">
    <property type="entry name" value="TF_T-box_CS"/>
</dbReference>
<evidence type="ECO:0000256" key="6">
    <source>
        <dbReference type="ARBA" id="ARBA00023242"/>
    </source>
</evidence>
<dbReference type="InterPro" id="IPR001699">
    <property type="entry name" value="TF_T-box"/>
</dbReference>
<dbReference type="InterPro" id="IPR008967">
    <property type="entry name" value="p53-like_TF_DNA-bd_sf"/>
</dbReference>
<dbReference type="SMART" id="SM00425">
    <property type="entry name" value="TBOX"/>
    <property type="match status" value="1"/>
</dbReference>
<feature type="compositionally biased region" description="Pro residues" evidence="9">
    <location>
        <begin position="62"/>
        <end position="82"/>
    </location>
</feature>
<dbReference type="GO" id="GO:0000981">
    <property type="term" value="F:DNA-binding transcription factor activity, RNA polymerase II-specific"/>
    <property type="evidence" value="ECO:0007669"/>
    <property type="project" value="TreeGrafter"/>
</dbReference>
<evidence type="ECO:0000256" key="5">
    <source>
        <dbReference type="ARBA" id="ARBA00023163"/>
    </source>
</evidence>
<keyword evidence="4 8" id="KW-0238">DNA-binding</keyword>
<dbReference type="PRINTS" id="PR00938">
    <property type="entry name" value="BRACHYURY"/>
</dbReference>
<comment type="caution">
    <text evidence="8">Lacks conserved residue(s) required for the propagation of feature annotation.</text>
</comment>
<feature type="domain" description="T-box" evidence="10">
    <location>
        <begin position="95"/>
        <end position="273"/>
    </location>
</feature>
<evidence type="ECO:0000259" key="10">
    <source>
        <dbReference type="PROSITE" id="PS50252"/>
    </source>
</evidence>
<accession>G1PHS7</accession>
<dbReference type="InterPro" id="IPR002070">
    <property type="entry name" value="TF_Brachyury"/>
</dbReference>
<proteinExistence type="predicted"/>
<dbReference type="PANTHER" id="PTHR11267">
    <property type="entry name" value="T-BOX PROTEIN-RELATED"/>
    <property type="match status" value="1"/>
</dbReference>
<evidence type="ECO:0000313" key="11">
    <source>
        <dbReference type="Ensembl" id="ENSMLUP00000010235.2"/>
    </source>
</evidence>
<dbReference type="Proteomes" id="UP000001074">
    <property type="component" value="Unassembled WGS sequence"/>
</dbReference>
<dbReference type="GO" id="GO:0023019">
    <property type="term" value="P:signal transduction involved in regulation of gene expression"/>
    <property type="evidence" value="ECO:0007669"/>
    <property type="project" value="Ensembl"/>
</dbReference>
<dbReference type="GO" id="GO:0000978">
    <property type="term" value="F:RNA polymerase II cis-regulatory region sequence-specific DNA binding"/>
    <property type="evidence" value="ECO:0007669"/>
    <property type="project" value="Ensembl"/>
</dbReference>
<dbReference type="Pfam" id="PF00907">
    <property type="entry name" value="T-box"/>
    <property type="match status" value="1"/>
</dbReference>
<evidence type="ECO:0000256" key="1">
    <source>
        <dbReference type="ARBA" id="ARBA00004123"/>
    </source>
</evidence>
<dbReference type="PRINTS" id="PR00937">
    <property type="entry name" value="TBOX"/>
</dbReference>
<dbReference type="STRING" id="59463.ENSMLUP00000010235"/>
<evidence type="ECO:0000256" key="8">
    <source>
        <dbReference type="PROSITE-ProRule" id="PRU00201"/>
    </source>
</evidence>
<feature type="region of interest" description="Disordered" evidence="9">
    <location>
        <begin position="61"/>
        <end position="83"/>
    </location>
</feature>
<dbReference type="PROSITE" id="PS01264">
    <property type="entry name" value="TBOX_2"/>
    <property type="match status" value="1"/>
</dbReference>
<dbReference type="GO" id="GO:0000122">
    <property type="term" value="P:negative regulation of transcription by RNA polymerase II"/>
    <property type="evidence" value="ECO:0007669"/>
    <property type="project" value="Ensembl"/>
</dbReference>
<dbReference type="AlphaFoldDB" id="G1PHS7"/>
<keyword evidence="2" id="KW-0217">Developmental protein</keyword>
<dbReference type="Ensembl" id="ENSMLUT00000011233.2">
    <property type="protein sequence ID" value="ENSMLUP00000010235.2"/>
    <property type="gene ID" value="ENSMLUG00000011244.2"/>
</dbReference>
<dbReference type="HOGENOM" id="CLU_584704_0_0_1"/>
<evidence type="ECO:0000256" key="9">
    <source>
        <dbReference type="SAM" id="MobiDB-lite"/>
    </source>
</evidence>
<dbReference type="PANTHER" id="PTHR11267:SF100">
    <property type="entry name" value="T-BOX TRANSCRIPTION FACTOR TBX6"/>
    <property type="match status" value="1"/>
</dbReference>
<dbReference type="GO" id="GO:0007501">
    <property type="term" value="P:mesodermal cell fate specification"/>
    <property type="evidence" value="ECO:0007669"/>
    <property type="project" value="Ensembl"/>
</dbReference>
<evidence type="ECO:0000256" key="2">
    <source>
        <dbReference type="ARBA" id="ARBA00022473"/>
    </source>
</evidence>
<comment type="subcellular location">
    <subcellularLocation>
        <location evidence="1 8">Nucleus</location>
    </subcellularLocation>
</comment>
<dbReference type="SUPFAM" id="SSF49417">
    <property type="entry name" value="p53-like transcription factors"/>
    <property type="match status" value="1"/>
</dbReference>
<gene>
    <name evidence="11" type="primary">TBX6</name>
</gene>
<keyword evidence="5" id="KW-0804">Transcription</keyword>
<dbReference type="FunFam" id="2.60.40.820:FF:000007">
    <property type="entry name" value="T-box transcription factor"/>
    <property type="match status" value="1"/>
</dbReference>
<dbReference type="Gene3D" id="2.60.40.820">
    <property type="entry name" value="Transcription factor, T-box"/>
    <property type="match status" value="1"/>
</dbReference>
<evidence type="ECO:0000313" key="12">
    <source>
        <dbReference type="Proteomes" id="UP000001074"/>
    </source>
</evidence>
<dbReference type="GO" id="GO:0003714">
    <property type="term" value="F:transcription corepressor activity"/>
    <property type="evidence" value="ECO:0007669"/>
    <property type="project" value="Ensembl"/>
</dbReference>
<keyword evidence="12" id="KW-1185">Reference proteome</keyword>
<dbReference type="GO" id="GO:0032525">
    <property type="term" value="P:somite rostral/caudal axis specification"/>
    <property type="evidence" value="ECO:0007669"/>
    <property type="project" value="Ensembl"/>
</dbReference>
<dbReference type="GeneTree" id="ENSGT00940000160732"/>
<dbReference type="InterPro" id="IPR046360">
    <property type="entry name" value="T-box_DNA-bd"/>
</dbReference>
<name>G1PHS7_MYOLU</name>
<evidence type="ECO:0000256" key="7">
    <source>
        <dbReference type="ARBA" id="ARBA00039527"/>
    </source>
</evidence>
<dbReference type="eggNOG" id="KOG3585">
    <property type="taxonomic scope" value="Eukaryota"/>
</dbReference>
<dbReference type="InParanoid" id="G1PHS7"/>
<feature type="region of interest" description="Disordered" evidence="9">
    <location>
        <begin position="279"/>
        <end position="333"/>
    </location>
</feature>
<reference evidence="11 12" key="1">
    <citation type="journal article" date="2011" name="Nature">
        <title>A high-resolution map of human evolutionary constraint using 29 mammals.</title>
        <authorList>
            <person name="Lindblad-Toh K."/>
            <person name="Garber M."/>
            <person name="Zuk O."/>
            <person name="Lin M.F."/>
            <person name="Parker B.J."/>
            <person name="Washietl S."/>
            <person name="Kheradpour P."/>
            <person name="Ernst J."/>
            <person name="Jordan G."/>
            <person name="Mauceli E."/>
            <person name="Ward L.D."/>
            <person name="Lowe C.B."/>
            <person name="Holloway A.K."/>
            <person name="Clamp M."/>
            <person name="Gnerre S."/>
            <person name="Alfoldi J."/>
            <person name="Beal K."/>
            <person name="Chang J."/>
            <person name="Clawson H."/>
            <person name="Cuff J."/>
            <person name="Di Palma F."/>
            <person name="Fitzgerald S."/>
            <person name="Flicek P."/>
            <person name="Guttman M."/>
            <person name="Hubisz M.J."/>
            <person name="Jaffe D.B."/>
            <person name="Jungreis I."/>
            <person name="Kent W.J."/>
            <person name="Kostka D."/>
            <person name="Lara M."/>
            <person name="Martins A.L."/>
            <person name="Massingham T."/>
            <person name="Moltke I."/>
            <person name="Raney B.J."/>
            <person name="Rasmussen M.D."/>
            <person name="Robinson J."/>
            <person name="Stark A."/>
            <person name="Vilella A.J."/>
            <person name="Wen J."/>
            <person name="Xie X."/>
            <person name="Zody M.C."/>
            <person name="Baldwin J."/>
            <person name="Bloom T."/>
            <person name="Chin C.W."/>
            <person name="Heiman D."/>
            <person name="Nicol R."/>
            <person name="Nusbaum C."/>
            <person name="Young S."/>
            <person name="Wilkinson J."/>
            <person name="Worley K.C."/>
            <person name="Kovar C.L."/>
            <person name="Muzny D.M."/>
            <person name="Gibbs R.A."/>
            <person name="Cree A."/>
            <person name="Dihn H.H."/>
            <person name="Fowler G."/>
            <person name="Jhangiani S."/>
            <person name="Joshi V."/>
            <person name="Lee S."/>
            <person name="Lewis L.R."/>
            <person name="Nazareth L.V."/>
            <person name="Okwuonu G."/>
            <person name="Santibanez J."/>
            <person name="Warren W.C."/>
            <person name="Mardis E.R."/>
            <person name="Weinstock G.M."/>
            <person name="Wilson R.K."/>
            <person name="Delehaunty K."/>
            <person name="Dooling D."/>
            <person name="Fronik C."/>
            <person name="Fulton L."/>
            <person name="Fulton B."/>
            <person name="Graves T."/>
            <person name="Minx P."/>
            <person name="Sodergren E."/>
            <person name="Birney E."/>
            <person name="Margulies E.H."/>
            <person name="Herrero J."/>
            <person name="Green E.D."/>
            <person name="Haussler D."/>
            <person name="Siepel A."/>
            <person name="Goldman N."/>
            <person name="Pollard K.S."/>
            <person name="Pedersen J.S."/>
            <person name="Lander E.S."/>
            <person name="Kellis M."/>
        </authorList>
    </citation>
    <scope>NUCLEOTIDE SEQUENCE [LARGE SCALE GENOMIC DNA]</scope>
</reference>
<reference evidence="11" key="3">
    <citation type="submission" date="2025-09" db="UniProtKB">
        <authorList>
            <consortium name="Ensembl"/>
        </authorList>
    </citation>
    <scope>IDENTIFICATION</scope>
</reference>